<dbReference type="OrthoDB" id="9816289at2"/>
<comment type="caution">
    <text evidence="3">The sequence shown here is derived from an EMBL/GenBank/DDBJ whole genome shotgun (WGS) entry which is preliminary data.</text>
</comment>
<protein>
    <recommendedName>
        <fullName evidence="2">Nudix hydrolase domain-containing protein</fullName>
    </recommendedName>
</protein>
<dbReference type="Pfam" id="PF00293">
    <property type="entry name" value="NUDIX"/>
    <property type="match status" value="1"/>
</dbReference>
<dbReference type="InterPro" id="IPR051325">
    <property type="entry name" value="Nudix_hydrolase_domain"/>
</dbReference>
<dbReference type="SUPFAM" id="SSF55811">
    <property type="entry name" value="Nudix"/>
    <property type="match status" value="1"/>
</dbReference>
<evidence type="ECO:0000259" key="2">
    <source>
        <dbReference type="PROSITE" id="PS51462"/>
    </source>
</evidence>
<organism evidence="3 4">
    <name type="scientific">Helcococcus kunzii ATCC 51366</name>
    <dbReference type="NCBI Taxonomy" id="883114"/>
    <lineage>
        <taxon>Bacteria</taxon>
        <taxon>Bacillati</taxon>
        <taxon>Bacillota</taxon>
        <taxon>Tissierellia</taxon>
        <taxon>Tissierellales</taxon>
        <taxon>Peptoniphilaceae</taxon>
        <taxon>Helcococcus</taxon>
    </lineage>
</organism>
<dbReference type="InterPro" id="IPR015797">
    <property type="entry name" value="NUDIX_hydrolase-like_dom_sf"/>
</dbReference>
<dbReference type="Proteomes" id="UP000004191">
    <property type="component" value="Unassembled WGS sequence"/>
</dbReference>
<reference evidence="3 4" key="1">
    <citation type="submission" date="2012-01" db="EMBL/GenBank/DDBJ databases">
        <title>The Genome Sequence of Helcococcus kunzii ATCC 51366.</title>
        <authorList>
            <consortium name="The Broad Institute Genome Sequencing Platform"/>
            <person name="Earl A."/>
            <person name="Ward D."/>
            <person name="Feldgarden M."/>
            <person name="Gevers D."/>
            <person name="Huys G."/>
            <person name="Young S.K."/>
            <person name="Zeng Q."/>
            <person name="Gargeya S."/>
            <person name="Fitzgerald M."/>
            <person name="Haas B."/>
            <person name="Abouelleil A."/>
            <person name="Alvarado L."/>
            <person name="Arachchi H.M."/>
            <person name="Berlin A."/>
            <person name="Chapman S.B."/>
            <person name="Gearin G."/>
            <person name="Goldberg J."/>
            <person name="Griggs A."/>
            <person name="Gujja S."/>
            <person name="Hansen M."/>
            <person name="Heiman D."/>
            <person name="Howarth C."/>
            <person name="Larimer J."/>
            <person name="Lui A."/>
            <person name="MacDonald P.J.P."/>
            <person name="McCowen C."/>
            <person name="Montmayeur A."/>
            <person name="Murphy C."/>
            <person name="Neiman D."/>
            <person name="Pearson M."/>
            <person name="Priest M."/>
            <person name="Roberts A."/>
            <person name="Saif S."/>
            <person name="Shea T."/>
            <person name="Sisk P."/>
            <person name="Stolte C."/>
            <person name="Sykes S."/>
            <person name="Wortman J."/>
            <person name="Nusbaum C."/>
            <person name="Birren B."/>
        </authorList>
    </citation>
    <scope>NUCLEOTIDE SEQUENCE [LARGE SCALE GENOMIC DNA]</scope>
    <source>
        <strain evidence="3 4">ATCC 51366</strain>
    </source>
</reference>
<dbReference type="RefSeq" id="WP_005397058.1">
    <property type="nucleotide sequence ID" value="NZ_JH601088.1"/>
</dbReference>
<dbReference type="InterPro" id="IPR000086">
    <property type="entry name" value="NUDIX_hydrolase_dom"/>
</dbReference>
<accession>H3NLA7</accession>
<evidence type="ECO:0000313" key="3">
    <source>
        <dbReference type="EMBL" id="EHR36088.1"/>
    </source>
</evidence>
<proteinExistence type="predicted"/>
<dbReference type="CDD" id="cd03673">
    <property type="entry name" value="NUDIX_Ap6A_hydrolase"/>
    <property type="match status" value="1"/>
</dbReference>
<name>H3NLA7_9FIRM</name>
<dbReference type="EMBL" id="AGEI01000003">
    <property type="protein sequence ID" value="EHR36088.1"/>
    <property type="molecule type" value="Genomic_DNA"/>
</dbReference>
<evidence type="ECO:0000313" key="4">
    <source>
        <dbReference type="Proteomes" id="UP000004191"/>
    </source>
</evidence>
<dbReference type="PROSITE" id="PS51462">
    <property type="entry name" value="NUDIX"/>
    <property type="match status" value="1"/>
</dbReference>
<gene>
    <name evidence="3" type="ORF">HMPREF9709_00184</name>
</gene>
<dbReference type="STRING" id="883114.HMPREF9709_00184"/>
<dbReference type="InterPro" id="IPR020084">
    <property type="entry name" value="NUDIX_hydrolase_CS"/>
</dbReference>
<dbReference type="GO" id="GO:0004081">
    <property type="term" value="F:bis(5'-nucleosyl)-tetraphosphatase (asymmetrical) activity"/>
    <property type="evidence" value="ECO:0007669"/>
    <property type="project" value="TreeGrafter"/>
</dbReference>
<dbReference type="HOGENOM" id="CLU_037162_14_4_9"/>
<dbReference type="AlphaFoldDB" id="H3NLA7"/>
<dbReference type="Gene3D" id="3.90.79.10">
    <property type="entry name" value="Nucleoside Triphosphate Pyrophosphohydrolase"/>
    <property type="match status" value="1"/>
</dbReference>
<keyword evidence="1" id="KW-0378">Hydrolase</keyword>
<sequence>MREHSAGGVVIKNGKVLLLRKYYGDWVLPKGKMETDETTAITAMREVSEETGIKAEIVSKVGYARYYYYNHNSEKVSKRVDYYLMRFKGGELIPQKEEGFAVAEFVDYDRAVDILKHDSEKNMVMNAMRLYDQNKEE</sequence>
<dbReference type="eggNOG" id="COG1051">
    <property type="taxonomic scope" value="Bacteria"/>
</dbReference>
<dbReference type="PANTHER" id="PTHR21340">
    <property type="entry name" value="DIADENOSINE 5,5-P1,P4-TETRAPHOSPHATE PYROPHOSPHOHYDROLASE MUTT"/>
    <property type="match status" value="1"/>
</dbReference>
<feature type="domain" description="Nudix hydrolase" evidence="2">
    <location>
        <begin position="1"/>
        <end position="129"/>
    </location>
</feature>
<dbReference type="GeneID" id="96998207"/>
<keyword evidence="4" id="KW-1185">Reference proteome</keyword>
<dbReference type="PROSITE" id="PS00893">
    <property type="entry name" value="NUDIX_BOX"/>
    <property type="match status" value="1"/>
</dbReference>
<dbReference type="PANTHER" id="PTHR21340:SF0">
    <property type="entry name" value="BIS(5'-NUCLEOSYL)-TETRAPHOSPHATASE [ASYMMETRICAL]"/>
    <property type="match status" value="1"/>
</dbReference>
<evidence type="ECO:0000256" key="1">
    <source>
        <dbReference type="ARBA" id="ARBA00022801"/>
    </source>
</evidence>
<dbReference type="GO" id="GO:0006167">
    <property type="term" value="P:AMP biosynthetic process"/>
    <property type="evidence" value="ECO:0007669"/>
    <property type="project" value="TreeGrafter"/>
</dbReference>
<dbReference type="GO" id="GO:0006754">
    <property type="term" value="P:ATP biosynthetic process"/>
    <property type="evidence" value="ECO:0007669"/>
    <property type="project" value="TreeGrafter"/>
</dbReference>